<keyword evidence="3" id="KW-1185">Reference proteome</keyword>
<proteinExistence type="predicted"/>
<feature type="coiled-coil region" evidence="1">
    <location>
        <begin position="58"/>
        <end position="85"/>
    </location>
</feature>
<dbReference type="AlphaFoldDB" id="A0AAD4F962"/>
<comment type="caution">
    <text evidence="2">The sequence shown here is derived from an EMBL/GenBank/DDBJ whole genome shotgun (WGS) entry which is preliminary data.</text>
</comment>
<evidence type="ECO:0000313" key="3">
    <source>
        <dbReference type="Proteomes" id="UP001199106"/>
    </source>
</evidence>
<name>A0AAD4F962_9PLEO</name>
<keyword evidence="1" id="KW-0175">Coiled coil</keyword>
<gene>
    <name evidence="2" type="ORF">G6011_07739</name>
</gene>
<accession>A0AAD4F962</accession>
<reference evidence="2" key="1">
    <citation type="submission" date="2021-07" db="EMBL/GenBank/DDBJ databases">
        <title>Genome Resource of American Ginseng Black Spot Pathogen Alternaria panax.</title>
        <authorList>
            <person name="Qiu C."/>
            <person name="Wang W."/>
            <person name="Liu Z."/>
        </authorList>
    </citation>
    <scope>NUCLEOTIDE SEQUENCE</scope>
    <source>
        <strain evidence="2">BNCC115425</strain>
    </source>
</reference>
<sequence length="102" mass="11973">MHKVRPPSKNELEEIKFELIETNGDLNAAIHELDATKDERTLSTPYSCDGTKNVTAWNSRLKREFKREKEKARRCEDDHEKLEQLKKQWSSLSNIHSHADIK</sequence>
<dbReference type="EMBL" id="JAANER010000011">
    <property type="protein sequence ID" value="KAG9185195.1"/>
    <property type="molecule type" value="Genomic_DNA"/>
</dbReference>
<evidence type="ECO:0000256" key="1">
    <source>
        <dbReference type="SAM" id="Coils"/>
    </source>
</evidence>
<evidence type="ECO:0000313" key="2">
    <source>
        <dbReference type="EMBL" id="KAG9185195.1"/>
    </source>
</evidence>
<dbReference type="Proteomes" id="UP001199106">
    <property type="component" value="Unassembled WGS sequence"/>
</dbReference>
<protein>
    <submittedName>
        <fullName evidence="2">Uncharacterized protein</fullName>
    </submittedName>
</protein>
<organism evidence="2 3">
    <name type="scientific">Alternaria panax</name>
    <dbReference type="NCBI Taxonomy" id="48097"/>
    <lineage>
        <taxon>Eukaryota</taxon>
        <taxon>Fungi</taxon>
        <taxon>Dikarya</taxon>
        <taxon>Ascomycota</taxon>
        <taxon>Pezizomycotina</taxon>
        <taxon>Dothideomycetes</taxon>
        <taxon>Pleosporomycetidae</taxon>
        <taxon>Pleosporales</taxon>
        <taxon>Pleosporineae</taxon>
        <taxon>Pleosporaceae</taxon>
        <taxon>Alternaria</taxon>
        <taxon>Alternaria sect. Panax</taxon>
    </lineage>
</organism>